<evidence type="ECO:0000256" key="8">
    <source>
        <dbReference type="ARBA" id="ARBA00023015"/>
    </source>
</evidence>
<evidence type="ECO:0000256" key="4">
    <source>
        <dbReference type="ARBA" id="ARBA00022692"/>
    </source>
</evidence>
<name>A0ABM5F4V7_9SAUR</name>
<dbReference type="SUPFAM" id="SSF57959">
    <property type="entry name" value="Leucine zipper domain"/>
    <property type="match status" value="1"/>
</dbReference>
<dbReference type="InterPro" id="IPR051381">
    <property type="entry name" value="CREB_ATF_subfamily"/>
</dbReference>
<gene>
    <name evidence="18" type="primary">CREB3L4</name>
</gene>
<dbReference type="PROSITE" id="PS50217">
    <property type="entry name" value="BZIP"/>
    <property type="match status" value="1"/>
</dbReference>
<keyword evidence="5" id="KW-0256">Endoplasmic reticulum</keyword>
<dbReference type="PANTHER" id="PTHR45996">
    <property type="entry name" value="AGAP001464-PB"/>
    <property type="match status" value="1"/>
</dbReference>
<keyword evidence="8" id="KW-0805">Transcription regulation</keyword>
<feature type="compositionally biased region" description="Basic and acidic residues" evidence="15">
    <location>
        <begin position="392"/>
        <end position="404"/>
    </location>
</feature>
<feature type="compositionally biased region" description="Polar residues" evidence="15">
    <location>
        <begin position="57"/>
        <end position="68"/>
    </location>
</feature>
<dbReference type="Gene3D" id="1.20.5.170">
    <property type="match status" value="1"/>
</dbReference>
<keyword evidence="17" id="KW-1185">Reference proteome</keyword>
<keyword evidence="7" id="KW-1133">Transmembrane helix</keyword>
<evidence type="ECO:0000256" key="3">
    <source>
        <dbReference type="ARBA" id="ARBA00013878"/>
    </source>
</evidence>
<comment type="similarity">
    <text evidence="2">Belongs to the bZIP family. ATF subfamily.</text>
</comment>
<dbReference type="PANTHER" id="PTHR45996:SF2">
    <property type="entry name" value="CYCLIC AMP-RESPONSIVE ELEMENT-BINDING PROTEIN 3-LIKE PROTEIN 4"/>
    <property type="match status" value="1"/>
</dbReference>
<dbReference type="Proteomes" id="UP001652642">
    <property type="component" value="Chromosome 15"/>
</dbReference>
<evidence type="ECO:0000256" key="12">
    <source>
        <dbReference type="ARBA" id="ARBA00023163"/>
    </source>
</evidence>
<evidence type="ECO:0000259" key="16">
    <source>
        <dbReference type="PROSITE" id="PS50217"/>
    </source>
</evidence>
<dbReference type="InterPro" id="IPR004827">
    <property type="entry name" value="bZIP"/>
</dbReference>
<protein>
    <recommendedName>
        <fullName evidence="3">Cyclic AMP-responsive element-binding protein 3-like protein 4</fullName>
    </recommendedName>
</protein>
<dbReference type="Pfam" id="PF00170">
    <property type="entry name" value="bZIP_1"/>
    <property type="match status" value="1"/>
</dbReference>
<evidence type="ECO:0000256" key="1">
    <source>
        <dbReference type="ARBA" id="ARBA00004648"/>
    </source>
</evidence>
<evidence type="ECO:0000256" key="2">
    <source>
        <dbReference type="ARBA" id="ARBA00009050"/>
    </source>
</evidence>
<dbReference type="CDD" id="cd14689">
    <property type="entry name" value="bZIP_CREB3"/>
    <property type="match status" value="1"/>
</dbReference>
<evidence type="ECO:0000313" key="17">
    <source>
        <dbReference type="Proteomes" id="UP001652642"/>
    </source>
</evidence>
<proteinExistence type="inferred from homology"/>
<keyword evidence="12" id="KW-0804">Transcription</keyword>
<feature type="domain" description="BZIP" evidence="16">
    <location>
        <begin position="194"/>
        <end position="257"/>
    </location>
</feature>
<dbReference type="GeneID" id="110088478"/>
<evidence type="ECO:0000256" key="15">
    <source>
        <dbReference type="SAM" id="MobiDB-lite"/>
    </source>
</evidence>
<keyword evidence="13" id="KW-0325">Glycoprotein</keyword>
<keyword evidence="4" id="KW-0812">Transmembrane</keyword>
<dbReference type="SMART" id="SM00338">
    <property type="entry name" value="BRLZ"/>
    <property type="match status" value="1"/>
</dbReference>
<keyword evidence="14" id="KW-0539">Nucleus</keyword>
<reference evidence="18" key="1">
    <citation type="submission" date="2025-08" db="UniProtKB">
        <authorList>
            <consortium name="RefSeq"/>
        </authorList>
    </citation>
    <scope>IDENTIFICATION</scope>
</reference>
<keyword evidence="10" id="KW-0472">Membrane</keyword>
<evidence type="ECO:0000256" key="5">
    <source>
        <dbReference type="ARBA" id="ARBA00022824"/>
    </source>
</evidence>
<evidence type="ECO:0000256" key="9">
    <source>
        <dbReference type="ARBA" id="ARBA00023125"/>
    </source>
</evidence>
<accession>A0ABM5F4V7</accession>
<keyword evidence="9" id="KW-0238">DNA-binding</keyword>
<keyword evidence="6" id="KW-0735">Signal-anchor</keyword>
<feature type="region of interest" description="Disordered" evidence="15">
    <location>
        <begin position="316"/>
        <end position="404"/>
    </location>
</feature>
<evidence type="ECO:0000256" key="10">
    <source>
        <dbReference type="ARBA" id="ARBA00023136"/>
    </source>
</evidence>
<feature type="region of interest" description="Disordered" evidence="15">
    <location>
        <begin position="54"/>
        <end position="90"/>
    </location>
</feature>
<evidence type="ECO:0000313" key="18">
    <source>
        <dbReference type="RefSeq" id="XP_072840439.1"/>
    </source>
</evidence>
<sequence>MKITPRAIPAVEQDIKATIHILQTCIYVVLLLQDPDDGGTEDFLQLLIHPPDLYDSQGPNASPESDSGISEDPCADTPLPHESGPPDPSPTVIYEVICDMGFVKEAETLEQAFSSPLENWPPQTMLPEACVMNELSPSLSENGAHAVEIPRDQDASEQLHLTGFYLTDEEKRLLSQEGVSLRSGLPLTKVEERILKKVRRKIRNKQSAQDSRRRKKEYIDGLENRVAACSAQNQELRKKVYELEVHHVSLLDQLQSLQKLIRQTSTKAVQTSSCLLILVVSLGLFILPSCTSLLGGSRIRQEGYQPSRVISRNILNQGGLSDPEEPSPAPGDPERPVLQTELRQEGLGSGDRKPSVLGERGLRNATAPEGPKASQTEPKEGRAALPDEAEQDRDPGKQSHADEM</sequence>
<dbReference type="RefSeq" id="XP_072840439.1">
    <property type="nucleotide sequence ID" value="XM_072984338.1"/>
</dbReference>
<evidence type="ECO:0000256" key="6">
    <source>
        <dbReference type="ARBA" id="ARBA00022968"/>
    </source>
</evidence>
<evidence type="ECO:0000256" key="13">
    <source>
        <dbReference type="ARBA" id="ARBA00023180"/>
    </source>
</evidence>
<evidence type="ECO:0000256" key="11">
    <source>
        <dbReference type="ARBA" id="ARBA00023159"/>
    </source>
</evidence>
<dbReference type="InterPro" id="IPR046347">
    <property type="entry name" value="bZIP_sf"/>
</dbReference>
<organism evidence="17 18">
    <name type="scientific">Pogona vitticeps</name>
    <name type="common">central bearded dragon</name>
    <dbReference type="NCBI Taxonomy" id="103695"/>
    <lineage>
        <taxon>Eukaryota</taxon>
        <taxon>Metazoa</taxon>
        <taxon>Chordata</taxon>
        <taxon>Craniata</taxon>
        <taxon>Vertebrata</taxon>
        <taxon>Euteleostomi</taxon>
        <taxon>Lepidosauria</taxon>
        <taxon>Squamata</taxon>
        <taxon>Bifurcata</taxon>
        <taxon>Unidentata</taxon>
        <taxon>Episquamata</taxon>
        <taxon>Toxicofera</taxon>
        <taxon>Iguania</taxon>
        <taxon>Acrodonta</taxon>
        <taxon>Agamidae</taxon>
        <taxon>Amphibolurinae</taxon>
        <taxon>Pogona</taxon>
    </lineage>
</organism>
<keyword evidence="11" id="KW-0010">Activator</keyword>
<comment type="subcellular location">
    <subcellularLocation>
        <location evidence="1">Endoplasmic reticulum membrane</location>
        <topology evidence="1">Single-pass type II membrane protein</topology>
    </subcellularLocation>
</comment>
<evidence type="ECO:0000256" key="7">
    <source>
        <dbReference type="ARBA" id="ARBA00022989"/>
    </source>
</evidence>
<evidence type="ECO:0000256" key="14">
    <source>
        <dbReference type="ARBA" id="ARBA00023242"/>
    </source>
</evidence>